<dbReference type="SUPFAM" id="SSF90209">
    <property type="entry name" value="Ran binding protein zinc finger-like"/>
    <property type="match status" value="1"/>
</dbReference>
<dbReference type="VEuPathDB" id="VectorBase:AQUA006541"/>
<keyword evidence="1" id="KW-0479">Metal-binding</keyword>
<evidence type="ECO:0000313" key="7">
    <source>
        <dbReference type="EnsemblMetazoa" id="AQUA006541-PA"/>
    </source>
</evidence>
<feature type="region of interest" description="Disordered" evidence="5">
    <location>
        <begin position="213"/>
        <end position="234"/>
    </location>
</feature>
<feature type="region of interest" description="Disordered" evidence="5">
    <location>
        <begin position="582"/>
        <end position="818"/>
    </location>
</feature>
<evidence type="ECO:0000313" key="8">
    <source>
        <dbReference type="Proteomes" id="UP000076407"/>
    </source>
</evidence>
<feature type="compositionally biased region" description="Basic and acidic residues" evidence="5">
    <location>
        <begin position="590"/>
        <end position="738"/>
    </location>
</feature>
<dbReference type="PROSITE" id="PS50199">
    <property type="entry name" value="ZF_RANBP2_2"/>
    <property type="match status" value="2"/>
</dbReference>
<feature type="region of interest" description="Disordered" evidence="5">
    <location>
        <begin position="389"/>
        <end position="417"/>
    </location>
</feature>
<evidence type="ECO:0000256" key="1">
    <source>
        <dbReference type="ARBA" id="ARBA00022723"/>
    </source>
</evidence>
<dbReference type="Proteomes" id="UP000076407">
    <property type="component" value="Unassembled WGS sequence"/>
</dbReference>
<dbReference type="InterPro" id="IPR001876">
    <property type="entry name" value="Znf_RanBP2"/>
</dbReference>
<sequence>MPHADSTSPRTGGRVEECGGEHSDEKDEESPSPSGWKNVSEDSIDGRKNVSSASNINNSSSSSSIYHNEESFVDKIRSNFSCMFSKLLPFRLSKDVIESSHNQQEVRRLSRSLATQTPEDLGQVVQHSQNVPESNELNNNKSLPCEMAAKRRRLCESEEKACNVPEPPKTLGRFNTVPAVQNRRLTGFLGNAHYHKWMQQKRHHGNVHKPLFGSSHLQSTRGRNDSFASSQRPSFKPSVTAVAKSLTTGYIPPEYGGSPFYEGFTRYGGASAAQMLARYDPNLTAVTTLIRRKIPTENGVTSTSRGSTVPYPSQRILAIVDKYATNRSDRTAHSKATLRKSPSPPMVQSMCVQKTERSQETVQQPQRSLPPNVPLMEYTLPVQLGLQPPVPISPIERKKQSTPTGGKQTAKRTRIHAKPVKEPELSKVQPVQLPNVQLPPLIKGLPQFDNIVPLKGRILPVADNAHELKPSASDKETSVRKHDRKQTPEKTESSTTGAASTLLREINTFVFARPQLLGSWPPQLQDDPFPAATMKFKFAEPEPLHDEQPPVRSFKDLMADSVNRWACEVCMVRNEPHKKTCVACNSSMPKSKESKPKESKSSKESRSLKESKPRESKSKESKPRESKSKESKSKELKSKESKSIELKLKESESKELKSKESKPKESKPKESKSKELKPKESKPKESKPKESQPKESKLKESKPKEPKPEEPKPEESKPKEPKPEEPKPEEPKPEEAKQHRCSRNKANTSKTTSSVTTNDSEPSKRWKCTACKVRNEPTVSICVSCAKKKSSSSSRTDDRKDRSHKKESKPPTTEKTKP</sequence>
<proteinExistence type="predicted"/>
<feature type="region of interest" description="Disordered" evidence="5">
    <location>
        <begin position="328"/>
        <end position="347"/>
    </location>
</feature>
<feature type="compositionally biased region" description="Polar residues" evidence="5">
    <location>
        <begin position="215"/>
        <end position="233"/>
    </location>
</feature>
<feature type="domain" description="RanBP2-type" evidence="6">
    <location>
        <begin position="762"/>
        <end position="791"/>
    </location>
</feature>
<feature type="compositionally biased region" description="Low complexity" evidence="5">
    <location>
        <begin position="51"/>
        <end position="65"/>
    </location>
</feature>
<dbReference type="AlphaFoldDB" id="A0A182X9Q2"/>
<keyword evidence="8" id="KW-1185">Reference proteome</keyword>
<dbReference type="Gene3D" id="4.10.1060.10">
    <property type="entry name" value="Zinc finger, RanBP2-type"/>
    <property type="match status" value="1"/>
</dbReference>
<dbReference type="STRING" id="34691.A0A182X9Q2"/>
<reference evidence="7" key="1">
    <citation type="submission" date="2020-05" db="UniProtKB">
        <authorList>
            <consortium name="EnsemblMetazoa"/>
        </authorList>
    </citation>
    <scope>IDENTIFICATION</scope>
    <source>
        <strain evidence="7">SANGQUA</strain>
    </source>
</reference>
<accession>A0A182X9Q2</accession>
<feature type="compositionally biased region" description="Basic and acidic residues" evidence="5">
    <location>
        <begin position="465"/>
        <end position="492"/>
    </location>
</feature>
<feature type="compositionally biased region" description="Polar residues" evidence="5">
    <location>
        <begin position="1"/>
        <end position="10"/>
    </location>
</feature>
<evidence type="ECO:0000256" key="5">
    <source>
        <dbReference type="SAM" id="MobiDB-lite"/>
    </source>
</evidence>
<dbReference type="InterPro" id="IPR036443">
    <property type="entry name" value="Znf_RanBP2_sf"/>
</dbReference>
<evidence type="ECO:0000259" key="6">
    <source>
        <dbReference type="PROSITE" id="PS50199"/>
    </source>
</evidence>
<dbReference type="EnsemblMetazoa" id="AQUA006541-RA">
    <property type="protein sequence ID" value="AQUA006541-PA"/>
    <property type="gene ID" value="AQUA006541"/>
</dbReference>
<evidence type="ECO:0000256" key="3">
    <source>
        <dbReference type="ARBA" id="ARBA00022833"/>
    </source>
</evidence>
<feature type="region of interest" description="Disordered" evidence="5">
    <location>
        <begin position="1"/>
        <end position="65"/>
    </location>
</feature>
<feature type="compositionally biased region" description="Low complexity" evidence="5">
    <location>
        <begin position="744"/>
        <end position="760"/>
    </location>
</feature>
<dbReference type="GO" id="GO:0008270">
    <property type="term" value="F:zinc ion binding"/>
    <property type="evidence" value="ECO:0007669"/>
    <property type="project" value="UniProtKB-KW"/>
</dbReference>
<name>A0A182X9Q2_ANOQN</name>
<evidence type="ECO:0000256" key="2">
    <source>
        <dbReference type="ARBA" id="ARBA00022771"/>
    </source>
</evidence>
<feature type="compositionally biased region" description="Basic and acidic residues" evidence="5">
    <location>
        <begin position="13"/>
        <end position="25"/>
    </location>
</feature>
<feature type="compositionally biased region" description="Basic and acidic residues" evidence="5">
    <location>
        <begin position="808"/>
        <end position="818"/>
    </location>
</feature>
<keyword evidence="2 4" id="KW-0863">Zinc-finger</keyword>
<protein>
    <recommendedName>
        <fullName evidence="6">RanBP2-type domain-containing protein</fullName>
    </recommendedName>
</protein>
<feature type="region of interest" description="Disordered" evidence="5">
    <location>
        <begin position="465"/>
        <end position="499"/>
    </location>
</feature>
<dbReference type="Pfam" id="PF00641">
    <property type="entry name" value="Zn_ribbon_RanBP"/>
    <property type="match status" value="2"/>
</dbReference>
<evidence type="ECO:0000256" key="4">
    <source>
        <dbReference type="PROSITE-ProRule" id="PRU00322"/>
    </source>
</evidence>
<dbReference type="PROSITE" id="PS01358">
    <property type="entry name" value="ZF_RANBP2_1"/>
    <property type="match status" value="2"/>
</dbReference>
<keyword evidence="3" id="KW-0862">Zinc</keyword>
<organism evidence="7 8">
    <name type="scientific">Anopheles quadriannulatus</name>
    <name type="common">Mosquito</name>
    <dbReference type="NCBI Taxonomy" id="34691"/>
    <lineage>
        <taxon>Eukaryota</taxon>
        <taxon>Metazoa</taxon>
        <taxon>Ecdysozoa</taxon>
        <taxon>Arthropoda</taxon>
        <taxon>Hexapoda</taxon>
        <taxon>Insecta</taxon>
        <taxon>Pterygota</taxon>
        <taxon>Neoptera</taxon>
        <taxon>Endopterygota</taxon>
        <taxon>Diptera</taxon>
        <taxon>Nematocera</taxon>
        <taxon>Culicoidea</taxon>
        <taxon>Culicidae</taxon>
        <taxon>Anophelinae</taxon>
        <taxon>Anopheles</taxon>
    </lineage>
</organism>
<feature type="domain" description="RanBP2-type" evidence="6">
    <location>
        <begin position="561"/>
        <end position="590"/>
    </location>
</feature>
<dbReference type="SMART" id="SM00547">
    <property type="entry name" value="ZnF_RBZ"/>
    <property type="match status" value="2"/>
</dbReference>